<dbReference type="EC" id="3.1.3.18" evidence="1"/>
<dbReference type="PANTHER" id="PTHR43434">
    <property type="entry name" value="PHOSPHOGLYCOLATE PHOSPHATASE"/>
    <property type="match status" value="1"/>
</dbReference>
<name>A0A1V5M5U9_UNCT6</name>
<dbReference type="AlphaFoldDB" id="A0A1V5M5U9"/>
<dbReference type="InterPro" id="IPR006439">
    <property type="entry name" value="HAD-SF_hydro_IA"/>
</dbReference>
<protein>
    <submittedName>
        <fullName evidence="1">Phosphoglycolate phosphatase</fullName>
        <ecNumber evidence="1">3.1.3.18</ecNumber>
    </submittedName>
</protein>
<evidence type="ECO:0000313" key="1">
    <source>
        <dbReference type="EMBL" id="OPZ88603.1"/>
    </source>
</evidence>
<dbReference type="GO" id="GO:0008967">
    <property type="term" value="F:phosphoglycolate phosphatase activity"/>
    <property type="evidence" value="ECO:0007669"/>
    <property type="project" value="UniProtKB-EC"/>
</dbReference>
<dbReference type="NCBIfam" id="TIGR01509">
    <property type="entry name" value="HAD-SF-IA-v3"/>
    <property type="match status" value="1"/>
</dbReference>
<dbReference type="GO" id="GO:0006281">
    <property type="term" value="P:DNA repair"/>
    <property type="evidence" value="ECO:0007669"/>
    <property type="project" value="TreeGrafter"/>
</dbReference>
<dbReference type="SUPFAM" id="SSF56784">
    <property type="entry name" value="HAD-like"/>
    <property type="match status" value="1"/>
</dbReference>
<dbReference type="Gene3D" id="3.40.50.1000">
    <property type="entry name" value="HAD superfamily/HAD-like"/>
    <property type="match status" value="1"/>
</dbReference>
<dbReference type="NCBIfam" id="TIGR01549">
    <property type="entry name" value="HAD-SF-IA-v1"/>
    <property type="match status" value="1"/>
</dbReference>
<dbReference type="Pfam" id="PF13419">
    <property type="entry name" value="HAD_2"/>
    <property type="match status" value="1"/>
</dbReference>
<reference evidence="1" key="1">
    <citation type="submission" date="2017-02" db="EMBL/GenBank/DDBJ databases">
        <title>Delving into the versatile metabolic prowess of the omnipresent phylum Bacteroidetes.</title>
        <authorList>
            <person name="Nobu M.K."/>
            <person name="Mei R."/>
            <person name="Narihiro T."/>
            <person name="Kuroda K."/>
            <person name="Liu W.-T."/>
        </authorList>
    </citation>
    <scope>NUCLEOTIDE SEQUENCE</scope>
    <source>
        <strain evidence="1">ADurb.Bin417</strain>
    </source>
</reference>
<dbReference type="InterPro" id="IPR050155">
    <property type="entry name" value="HAD-like_hydrolase_sf"/>
</dbReference>
<dbReference type="InterPro" id="IPR036412">
    <property type="entry name" value="HAD-like_sf"/>
</dbReference>
<dbReference type="InterPro" id="IPR023214">
    <property type="entry name" value="HAD_sf"/>
</dbReference>
<dbReference type="PRINTS" id="PR00413">
    <property type="entry name" value="HADHALOGNASE"/>
</dbReference>
<sequence>MPESHFREAQRIYREDHLPRLSSDSRLLPGALELLERLKAHGKKLAVATNRSRESADILLDTLAIRPYFDRVLVGDEVPNPKPAPDILLALLEHFGVAPAETLYVGDMTIDAQTGAAAGVDTLIVITGSSSRAEVAAAAPYRIIDSLADFPAGEYRD</sequence>
<keyword evidence="1" id="KW-0378">Hydrolase</keyword>
<accession>A0A1V5M5U9</accession>
<dbReference type="EMBL" id="MWAK01000480">
    <property type="protein sequence ID" value="OPZ88603.1"/>
    <property type="molecule type" value="Genomic_DNA"/>
</dbReference>
<organism evidence="1">
    <name type="scientific">candidate division TA06 bacterium ADurb.Bin417</name>
    <dbReference type="NCBI Taxonomy" id="1852828"/>
    <lineage>
        <taxon>Bacteria</taxon>
        <taxon>Bacteria division TA06</taxon>
    </lineage>
</organism>
<dbReference type="InterPro" id="IPR041492">
    <property type="entry name" value="HAD_2"/>
</dbReference>
<dbReference type="Proteomes" id="UP000485484">
    <property type="component" value="Unassembled WGS sequence"/>
</dbReference>
<dbReference type="PANTHER" id="PTHR43434:SF1">
    <property type="entry name" value="PHOSPHOGLYCOLATE PHOSPHATASE"/>
    <property type="match status" value="1"/>
</dbReference>
<gene>
    <name evidence="1" type="primary">gph</name>
    <name evidence="1" type="ORF">BWY73_01639</name>
</gene>
<proteinExistence type="predicted"/>
<comment type="caution">
    <text evidence="1">The sequence shown here is derived from an EMBL/GenBank/DDBJ whole genome shotgun (WGS) entry which is preliminary data.</text>
</comment>